<dbReference type="AlphaFoldDB" id="A0AAE3KZQ3"/>
<evidence type="ECO:0000313" key="8">
    <source>
        <dbReference type="Proteomes" id="UP001205748"/>
    </source>
</evidence>
<evidence type="ECO:0000256" key="2">
    <source>
        <dbReference type="ARBA" id="ARBA00022475"/>
    </source>
</evidence>
<dbReference type="GO" id="GO:0015081">
    <property type="term" value="F:sodium ion transmembrane transporter activity"/>
    <property type="evidence" value="ECO:0007669"/>
    <property type="project" value="InterPro"/>
</dbReference>
<dbReference type="NCBIfam" id="TIGR01195">
    <property type="entry name" value="oadG_fam"/>
    <property type="match status" value="1"/>
</dbReference>
<evidence type="ECO:0000256" key="4">
    <source>
        <dbReference type="ARBA" id="ARBA00022989"/>
    </source>
</evidence>
<reference evidence="7" key="1">
    <citation type="submission" date="2022-07" db="EMBL/GenBank/DDBJ databases">
        <title>Enhanced cultured diversity of the mouse gut microbiota enables custom-made synthetic communities.</title>
        <authorList>
            <person name="Afrizal A."/>
        </authorList>
    </citation>
    <scope>NUCLEOTIDE SEQUENCE</scope>
    <source>
        <strain evidence="7">DSM 28593</strain>
    </source>
</reference>
<keyword evidence="4 6" id="KW-1133">Transmembrane helix</keyword>
<dbReference type="RefSeq" id="WP_257532092.1">
    <property type="nucleotide sequence ID" value="NZ_JANKAS010000011.1"/>
</dbReference>
<comment type="subcellular location">
    <subcellularLocation>
        <location evidence="1">Cell membrane</location>
    </subcellularLocation>
</comment>
<dbReference type="InterPro" id="IPR005899">
    <property type="entry name" value="Na_pump_deCOase"/>
</dbReference>
<comment type="caution">
    <text evidence="7">The sequence shown here is derived from an EMBL/GenBank/DDBJ whole genome shotgun (WGS) entry which is preliminary data.</text>
</comment>
<proteinExistence type="predicted"/>
<evidence type="ECO:0000256" key="6">
    <source>
        <dbReference type="SAM" id="Phobius"/>
    </source>
</evidence>
<keyword evidence="5 6" id="KW-0472">Membrane</keyword>
<dbReference type="GO" id="GO:0005886">
    <property type="term" value="C:plasma membrane"/>
    <property type="evidence" value="ECO:0007669"/>
    <property type="project" value="UniProtKB-SubCell"/>
</dbReference>
<keyword evidence="8" id="KW-1185">Reference proteome</keyword>
<feature type="transmembrane region" description="Helical" evidence="6">
    <location>
        <begin position="20"/>
        <end position="40"/>
    </location>
</feature>
<evidence type="ECO:0000256" key="1">
    <source>
        <dbReference type="ARBA" id="ARBA00004236"/>
    </source>
</evidence>
<dbReference type="Proteomes" id="UP001205748">
    <property type="component" value="Unassembled WGS sequence"/>
</dbReference>
<organism evidence="7 8">
    <name type="scientific">Irregularibacter muris</name>
    <dbReference type="NCBI Taxonomy" id="1796619"/>
    <lineage>
        <taxon>Bacteria</taxon>
        <taxon>Bacillati</taxon>
        <taxon>Bacillota</taxon>
        <taxon>Clostridia</taxon>
        <taxon>Eubacteriales</taxon>
        <taxon>Eubacteriaceae</taxon>
        <taxon>Irregularibacter</taxon>
    </lineage>
</organism>
<sequence>MITESMSLSTKLINSMGLTIVGMGVVFLVLIVLSFALDFLRVIVGQENKNKEVPSRKNAKDQESVEVSSIFPKEEEQEGVAVIAAAIAACQETTTENIRISSIKPIPRKKTVEIKAGS</sequence>
<protein>
    <submittedName>
        <fullName evidence="7">OadG family protein</fullName>
    </submittedName>
</protein>
<dbReference type="GO" id="GO:0036376">
    <property type="term" value="P:sodium ion export across plasma membrane"/>
    <property type="evidence" value="ECO:0007669"/>
    <property type="project" value="InterPro"/>
</dbReference>
<keyword evidence="2" id="KW-1003">Cell membrane</keyword>
<dbReference type="EMBL" id="JANKAS010000011">
    <property type="protein sequence ID" value="MCR1899580.1"/>
    <property type="molecule type" value="Genomic_DNA"/>
</dbReference>
<evidence type="ECO:0000256" key="3">
    <source>
        <dbReference type="ARBA" id="ARBA00022692"/>
    </source>
</evidence>
<keyword evidence="3 6" id="KW-0812">Transmembrane</keyword>
<dbReference type="Pfam" id="PF04277">
    <property type="entry name" value="OAD_gamma"/>
    <property type="match status" value="1"/>
</dbReference>
<evidence type="ECO:0000313" key="7">
    <source>
        <dbReference type="EMBL" id="MCR1899580.1"/>
    </source>
</evidence>
<name>A0AAE3KZQ3_9FIRM</name>
<accession>A0AAE3KZQ3</accession>
<gene>
    <name evidence="7" type="ORF">NSA47_11390</name>
</gene>
<evidence type="ECO:0000256" key="5">
    <source>
        <dbReference type="ARBA" id="ARBA00023136"/>
    </source>
</evidence>